<sequence length="102" mass="11749">MSGIMRKTFSCHMQLAQLHTTMRIRMVLTISSEEGRTRNFCGWLRESIDVSLHRRKMDGSGGEADVAAYMISGMDLEQRCRSRHRWVGLMQIMSVYKYGGSQ</sequence>
<accession>A0A9D4MSP4</accession>
<reference evidence="1" key="1">
    <citation type="journal article" date="2019" name="bioRxiv">
        <title>The Genome of the Zebra Mussel, Dreissena polymorpha: A Resource for Invasive Species Research.</title>
        <authorList>
            <person name="McCartney M.A."/>
            <person name="Auch B."/>
            <person name="Kono T."/>
            <person name="Mallez S."/>
            <person name="Zhang Y."/>
            <person name="Obille A."/>
            <person name="Becker A."/>
            <person name="Abrahante J.E."/>
            <person name="Garbe J."/>
            <person name="Badalamenti J.P."/>
            <person name="Herman A."/>
            <person name="Mangelson H."/>
            <person name="Liachko I."/>
            <person name="Sullivan S."/>
            <person name="Sone E.D."/>
            <person name="Koren S."/>
            <person name="Silverstein K.A.T."/>
            <person name="Beckman K.B."/>
            <person name="Gohl D.M."/>
        </authorList>
    </citation>
    <scope>NUCLEOTIDE SEQUENCE</scope>
    <source>
        <strain evidence="1">Duluth1</strain>
        <tissue evidence="1">Whole animal</tissue>
    </source>
</reference>
<evidence type="ECO:0000313" key="2">
    <source>
        <dbReference type="Proteomes" id="UP000828390"/>
    </source>
</evidence>
<proteinExistence type="predicted"/>
<organism evidence="1 2">
    <name type="scientific">Dreissena polymorpha</name>
    <name type="common">Zebra mussel</name>
    <name type="synonym">Mytilus polymorpha</name>
    <dbReference type="NCBI Taxonomy" id="45954"/>
    <lineage>
        <taxon>Eukaryota</taxon>
        <taxon>Metazoa</taxon>
        <taxon>Spiralia</taxon>
        <taxon>Lophotrochozoa</taxon>
        <taxon>Mollusca</taxon>
        <taxon>Bivalvia</taxon>
        <taxon>Autobranchia</taxon>
        <taxon>Heteroconchia</taxon>
        <taxon>Euheterodonta</taxon>
        <taxon>Imparidentia</taxon>
        <taxon>Neoheterodontei</taxon>
        <taxon>Myida</taxon>
        <taxon>Dreissenoidea</taxon>
        <taxon>Dreissenidae</taxon>
        <taxon>Dreissena</taxon>
    </lineage>
</organism>
<reference evidence="1" key="2">
    <citation type="submission" date="2020-11" db="EMBL/GenBank/DDBJ databases">
        <authorList>
            <person name="McCartney M.A."/>
            <person name="Auch B."/>
            <person name="Kono T."/>
            <person name="Mallez S."/>
            <person name="Becker A."/>
            <person name="Gohl D.M."/>
            <person name="Silverstein K.A.T."/>
            <person name="Koren S."/>
            <person name="Bechman K.B."/>
            <person name="Herman A."/>
            <person name="Abrahante J.E."/>
            <person name="Garbe J."/>
        </authorList>
    </citation>
    <scope>NUCLEOTIDE SEQUENCE</scope>
    <source>
        <strain evidence="1">Duluth1</strain>
        <tissue evidence="1">Whole animal</tissue>
    </source>
</reference>
<name>A0A9D4MSP4_DREPO</name>
<comment type="caution">
    <text evidence="1">The sequence shown here is derived from an EMBL/GenBank/DDBJ whole genome shotgun (WGS) entry which is preliminary data.</text>
</comment>
<dbReference type="Proteomes" id="UP000828390">
    <property type="component" value="Unassembled WGS sequence"/>
</dbReference>
<gene>
    <name evidence="1" type="ORF">DPMN_005005</name>
</gene>
<evidence type="ECO:0000313" key="1">
    <source>
        <dbReference type="EMBL" id="KAH3881081.1"/>
    </source>
</evidence>
<protein>
    <submittedName>
        <fullName evidence="1">Uncharacterized protein</fullName>
    </submittedName>
</protein>
<keyword evidence="2" id="KW-1185">Reference proteome</keyword>
<dbReference type="EMBL" id="JAIWYP010000001">
    <property type="protein sequence ID" value="KAH3881081.1"/>
    <property type="molecule type" value="Genomic_DNA"/>
</dbReference>
<dbReference type="AlphaFoldDB" id="A0A9D4MSP4"/>